<reference evidence="1 2" key="1">
    <citation type="submission" date="2015-03" db="EMBL/GenBank/DDBJ databases">
        <title>Nucleotide sequence and genome organization of Tetterwort vein chlorosis virus, a new member of the genus Crinivirus.</title>
        <authorList>
            <person name="Zhao F."/>
            <person name="Yoo R.H."/>
            <person name="Lim S."/>
            <person name="Igori D."/>
            <person name="Lee S.H."/>
            <person name="Moon J.S."/>
        </authorList>
    </citation>
    <scope>NUCLEOTIDE SEQUENCE [LARGE SCALE GENOMIC DNA]</scope>
    <source>
        <strain evidence="1">Yesan</strain>
    </source>
</reference>
<proteinExistence type="predicted"/>
<keyword evidence="2" id="KW-1185">Reference proteome</keyword>
<dbReference type="Proteomes" id="UP000234780">
    <property type="component" value="Genome"/>
</dbReference>
<dbReference type="KEGG" id="vg:37619177"/>
<dbReference type="EMBL" id="KR002687">
    <property type="protein sequence ID" value="ALE18222.1"/>
    <property type="molecule type" value="Genomic_RNA"/>
</dbReference>
<evidence type="ECO:0000313" key="1">
    <source>
        <dbReference type="EMBL" id="ALE18222.1"/>
    </source>
</evidence>
<evidence type="ECO:0000313" key="2">
    <source>
        <dbReference type="Proteomes" id="UP000234780"/>
    </source>
</evidence>
<organism evidence="1 2">
    <name type="scientific">Tetterwort vein chlorosis virus</name>
    <dbReference type="NCBI Taxonomy" id="1712389"/>
    <lineage>
        <taxon>Viruses</taxon>
        <taxon>Riboviria</taxon>
        <taxon>Orthornavirae</taxon>
        <taxon>Kitrinoviricota</taxon>
        <taxon>Alsuviricetes</taxon>
        <taxon>Martellivirales</taxon>
        <taxon>Closteroviridae</taxon>
        <taxon>Crinivirus</taxon>
        <taxon>Crinivirus chelidonii</taxon>
    </lineage>
</organism>
<sequence length="81" mass="9709">MDLTELIERYGPDRVEKYFSLYMKSKYQPGGTANLVLDVLNFYLLDLGLEKIDTGIIKEEISDFFFCIYHFYRNLNVFHRQ</sequence>
<dbReference type="RefSeq" id="YP_009507969.1">
    <property type="nucleotide sequence ID" value="NC_038789.1"/>
</dbReference>
<dbReference type="GeneID" id="37619177"/>
<name>A0A0M3TB51_9CLOS</name>
<accession>A0A0M3TB51</accession>
<dbReference type="OrthoDB" id="27660at10239"/>
<protein>
    <submittedName>
        <fullName evidence="1">9.7-kDa protein</fullName>
    </submittedName>
</protein>